<evidence type="ECO:0000256" key="2">
    <source>
        <dbReference type="ARBA" id="ARBA00022676"/>
    </source>
</evidence>
<proteinExistence type="predicted"/>
<feature type="region of interest" description="Disordered" evidence="4">
    <location>
        <begin position="384"/>
        <end position="409"/>
    </location>
</feature>
<name>A0A1H1ZK99_9MICO</name>
<dbReference type="Gene3D" id="3.40.50.2000">
    <property type="entry name" value="Glycogen Phosphorylase B"/>
    <property type="match status" value="2"/>
</dbReference>
<dbReference type="STRING" id="412690.SAMN04489834_3490"/>
<dbReference type="SUPFAM" id="SSF53756">
    <property type="entry name" value="UDP-Glycosyltransferase/glycogen phosphorylase"/>
    <property type="match status" value="1"/>
</dbReference>
<evidence type="ECO:0000313" key="7">
    <source>
        <dbReference type="EMBL" id="SDT34049.1"/>
    </source>
</evidence>
<evidence type="ECO:0000256" key="1">
    <source>
        <dbReference type="ARBA" id="ARBA00021292"/>
    </source>
</evidence>
<evidence type="ECO:0000256" key="3">
    <source>
        <dbReference type="ARBA" id="ARBA00022679"/>
    </source>
</evidence>
<evidence type="ECO:0000313" key="8">
    <source>
        <dbReference type="Proteomes" id="UP000181956"/>
    </source>
</evidence>
<dbReference type="InterPro" id="IPR028098">
    <property type="entry name" value="Glyco_trans_4-like_N"/>
</dbReference>
<gene>
    <name evidence="7" type="ORF">SAMN04489834_3490</name>
</gene>
<feature type="compositionally biased region" description="Polar residues" evidence="4">
    <location>
        <begin position="398"/>
        <end position="409"/>
    </location>
</feature>
<evidence type="ECO:0000256" key="4">
    <source>
        <dbReference type="SAM" id="MobiDB-lite"/>
    </source>
</evidence>
<keyword evidence="2" id="KW-0328">Glycosyltransferase</keyword>
<dbReference type="InterPro" id="IPR050194">
    <property type="entry name" value="Glycosyltransferase_grp1"/>
</dbReference>
<dbReference type="Pfam" id="PF13439">
    <property type="entry name" value="Glyco_transf_4"/>
    <property type="match status" value="1"/>
</dbReference>
<evidence type="ECO:0000259" key="5">
    <source>
        <dbReference type="Pfam" id="PF00534"/>
    </source>
</evidence>
<feature type="domain" description="Glycosyl transferase family 1" evidence="5">
    <location>
        <begin position="208"/>
        <end position="341"/>
    </location>
</feature>
<dbReference type="InterPro" id="IPR001296">
    <property type="entry name" value="Glyco_trans_1"/>
</dbReference>
<dbReference type="RefSeq" id="WP_083365170.1">
    <property type="nucleotide sequence ID" value="NZ_LT629742.1"/>
</dbReference>
<dbReference type="OrthoDB" id="9801573at2"/>
<organism evidence="7 8">
    <name type="scientific">Microterricola viridarii</name>
    <dbReference type="NCBI Taxonomy" id="412690"/>
    <lineage>
        <taxon>Bacteria</taxon>
        <taxon>Bacillati</taxon>
        <taxon>Actinomycetota</taxon>
        <taxon>Actinomycetes</taxon>
        <taxon>Micrococcales</taxon>
        <taxon>Microbacteriaceae</taxon>
        <taxon>Microterricola</taxon>
    </lineage>
</organism>
<dbReference type="GO" id="GO:1901137">
    <property type="term" value="P:carbohydrate derivative biosynthetic process"/>
    <property type="evidence" value="ECO:0007669"/>
    <property type="project" value="UniProtKB-ARBA"/>
</dbReference>
<evidence type="ECO:0000259" key="6">
    <source>
        <dbReference type="Pfam" id="PF13439"/>
    </source>
</evidence>
<dbReference type="GO" id="GO:0016757">
    <property type="term" value="F:glycosyltransferase activity"/>
    <property type="evidence" value="ECO:0007669"/>
    <property type="project" value="UniProtKB-KW"/>
</dbReference>
<dbReference type="PANTHER" id="PTHR45947">
    <property type="entry name" value="SULFOQUINOVOSYL TRANSFERASE SQD2"/>
    <property type="match status" value="1"/>
</dbReference>
<dbReference type="Proteomes" id="UP000181956">
    <property type="component" value="Chromosome I"/>
</dbReference>
<feature type="domain" description="Glycosyltransferase subfamily 4-like N-terminal" evidence="6">
    <location>
        <begin position="17"/>
        <end position="183"/>
    </location>
</feature>
<dbReference type="Pfam" id="PF00534">
    <property type="entry name" value="Glycos_transf_1"/>
    <property type="match status" value="1"/>
</dbReference>
<dbReference type="PANTHER" id="PTHR45947:SF3">
    <property type="entry name" value="SULFOQUINOVOSYL TRANSFERASE SQD2"/>
    <property type="match status" value="1"/>
</dbReference>
<protein>
    <recommendedName>
        <fullName evidence="1">D-inositol 3-phosphate glycosyltransferase</fullName>
    </recommendedName>
</protein>
<keyword evidence="8" id="KW-1185">Reference proteome</keyword>
<keyword evidence="3 7" id="KW-0808">Transferase</keyword>
<sequence length="409" mass="44084">MAGLIAHEWIEAHGGSENVLEAIASLYPDADIVTPWNNAPHRFPDRDVHELWLAKSPLRGKKAHSVPFLTMAWRSAVPKHLDYDWVISSSHLFSHHVLPRGRSEGVPKLVYAHTPARYIWTPELDERGNSLPARLLSPALRRIDRHRAAEATAIAGNSAYVADRIRDAWGVEATVIHPPVEVAKLQSVLEWAALTTPEEQGMLAGLPREFVLGASRFIPYKRLDLVIAAGSKAGLPVVLAGGGPENARLRALAAEAAVPVHFVDSPSSALLYALYQAATVYVFPPVEDFGIMPIEAIAVGTPVVGSWIGGSAETITEGVSGVHFEAPDADSLARAIAAAAALDTEACRAESAKFSREAFNARFTSWVDASLARTTLVEARVQLRPNPDPTASMRPKTQFGSVQRSHAGG</sequence>
<dbReference type="AlphaFoldDB" id="A0A1H1ZK99"/>
<dbReference type="EMBL" id="LT629742">
    <property type="protein sequence ID" value="SDT34049.1"/>
    <property type="molecule type" value="Genomic_DNA"/>
</dbReference>
<accession>A0A1H1ZK99</accession>
<reference evidence="8" key="1">
    <citation type="submission" date="2016-10" db="EMBL/GenBank/DDBJ databases">
        <authorList>
            <person name="Varghese N."/>
            <person name="Submissions S."/>
        </authorList>
    </citation>
    <scope>NUCLEOTIDE SEQUENCE [LARGE SCALE GENOMIC DNA]</scope>
    <source>
        <strain evidence="8">DSM 21772</strain>
    </source>
</reference>